<dbReference type="AlphaFoldDB" id="A0A699HXB4"/>
<keyword evidence="4" id="KW-0540">Nuclease</keyword>
<dbReference type="GO" id="GO:0006508">
    <property type="term" value="P:proteolysis"/>
    <property type="evidence" value="ECO:0007669"/>
    <property type="project" value="UniProtKB-KW"/>
</dbReference>
<dbReference type="InterPro" id="IPR043502">
    <property type="entry name" value="DNA/RNA_pol_sf"/>
</dbReference>
<keyword evidence="3" id="KW-0548">Nucleotidyltransferase</keyword>
<dbReference type="Pfam" id="PF00078">
    <property type="entry name" value="RVT_1"/>
    <property type="match status" value="1"/>
</dbReference>
<keyword evidence="5" id="KW-0255">Endonuclease</keyword>
<evidence type="ECO:0000256" key="6">
    <source>
        <dbReference type="ARBA" id="ARBA00022801"/>
    </source>
</evidence>
<evidence type="ECO:0000256" key="3">
    <source>
        <dbReference type="ARBA" id="ARBA00022695"/>
    </source>
</evidence>
<keyword evidence="6" id="KW-0378">Hydrolase</keyword>
<evidence type="ECO:0000256" key="7">
    <source>
        <dbReference type="ARBA" id="ARBA00022918"/>
    </source>
</evidence>
<dbReference type="InterPro" id="IPR043128">
    <property type="entry name" value="Rev_trsase/Diguanyl_cyclase"/>
</dbReference>
<keyword evidence="7 10" id="KW-0695">RNA-directed DNA polymerase</keyword>
<dbReference type="PANTHER" id="PTHR24559">
    <property type="entry name" value="TRANSPOSON TY3-I GAG-POL POLYPROTEIN"/>
    <property type="match status" value="1"/>
</dbReference>
<evidence type="ECO:0000256" key="1">
    <source>
        <dbReference type="ARBA" id="ARBA00022670"/>
    </source>
</evidence>
<feature type="non-terminal residue" evidence="10">
    <location>
        <position position="336"/>
    </location>
</feature>
<evidence type="ECO:0000259" key="9">
    <source>
        <dbReference type="Pfam" id="PF00078"/>
    </source>
</evidence>
<protein>
    <submittedName>
        <fullName evidence="10">Putative reverse transcriptase domain, ribonuclease H-like domain, aspartic peptidase domain protein</fullName>
    </submittedName>
</protein>
<dbReference type="SUPFAM" id="SSF56672">
    <property type="entry name" value="DNA/RNA polymerases"/>
    <property type="match status" value="1"/>
</dbReference>
<dbReference type="InterPro" id="IPR053134">
    <property type="entry name" value="RNA-dir_DNA_polymerase"/>
</dbReference>
<dbReference type="GO" id="GO:0003964">
    <property type="term" value="F:RNA-directed DNA polymerase activity"/>
    <property type="evidence" value="ECO:0007669"/>
    <property type="project" value="UniProtKB-KW"/>
</dbReference>
<dbReference type="PANTHER" id="PTHR24559:SF444">
    <property type="entry name" value="REVERSE TRANSCRIPTASE DOMAIN-CONTAINING PROTEIN"/>
    <property type="match status" value="1"/>
</dbReference>
<comment type="caution">
    <text evidence="10">The sequence shown here is derived from an EMBL/GenBank/DDBJ whole genome shotgun (WGS) entry which is preliminary data.</text>
</comment>
<evidence type="ECO:0000313" key="10">
    <source>
        <dbReference type="EMBL" id="GEY99211.1"/>
    </source>
</evidence>
<dbReference type="GO" id="GO:0004519">
    <property type="term" value="F:endonuclease activity"/>
    <property type="evidence" value="ECO:0007669"/>
    <property type="project" value="UniProtKB-KW"/>
</dbReference>
<dbReference type="EMBL" id="BKCJ010229786">
    <property type="protein sequence ID" value="GEY99211.1"/>
    <property type="molecule type" value="Genomic_DNA"/>
</dbReference>
<dbReference type="Gene3D" id="3.10.10.10">
    <property type="entry name" value="HIV Type 1 Reverse Transcriptase, subunit A, domain 1"/>
    <property type="match status" value="1"/>
</dbReference>
<evidence type="ECO:0000256" key="2">
    <source>
        <dbReference type="ARBA" id="ARBA00022679"/>
    </source>
</evidence>
<gene>
    <name evidence="10" type="ORF">Tci_471185</name>
</gene>
<keyword evidence="2" id="KW-0808">Transferase</keyword>
<organism evidence="10">
    <name type="scientific">Tanacetum cinerariifolium</name>
    <name type="common">Dalmatian daisy</name>
    <name type="synonym">Chrysanthemum cinerariifolium</name>
    <dbReference type="NCBI Taxonomy" id="118510"/>
    <lineage>
        <taxon>Eukaryota</taxon>
        <taxon>Viridiplantae</taxon>
        <taxon>Streptophyta</taxon>
        <taxon>Embryophyta</taxon>
        <taxon>Tracheophyta</taxon>
        <taxon>Spermatophyta</taxon>
        <taxon>Magnoliopsida</taxon>
        <taxon>eudicotyledons</taxon>
        <taxon>Gunneridae</taxon>
        <taxon>Pentapetalae</taxon>
        <taxon>asterids</taxon>
        <taxon>campanulids</taxon>
        <taxon>Asterales</taxon>
        <taxon>Asteraceae</taxon>
        <taxon>Asteroideae</taxon>
        <taxon>Anthemideae</taxon>
        <taxon>Anthemidinae</taxon>
        <taxon>Tanacetum</taxon>
    </lineage>
</organism>
<sequence length="336" mass="38794">MFPMRSEDEDSEYPFFEGDGSTSDEWRDYGMPGEDYEGPPVFDDDQYEEELMPVYDTAIEDVIEEEERFVGKRGFGGEEDNIEDVVVVVNDLDSEEEPIEEEPLEEPKEKGFISTEFVHLLNVKPSILRPGYVIEVANGKKVETDRIIRGSTESKEQKLEDISIVQNFTYVFPEDLSGLPPHRQVKFRIDLVLGATPIAKSPYRLAPSKMQELSEQLQELRDKGFIRPSNSPWGAPVLFVKKKDGSFRMCIDYQELSKQTIKNHYPLPNIDDLFDRLQGSHNFSKIDFRSGYHQLRVHEADIPKTAFKMQYGHFEFTVMPFGLTNAPAIFMDFKEY</sequence>
<reference evidence="10" key="1">
    <citation type="journal article" date="2019" name="Sci. Rep.">
        <title>Draft genome of Tanacetum cinerariifolium, the natural source of mosquito coil.</title>
        <authorList>
            <person name="Yamashiro T."/>
            <person name="Shiraishi A."/>
            <person name="Satake H."/>
            <person name="Nakayama K."/>
        </authorList>
    </citation>
    <scope>NUCLEOTIDE SEQUENCE</scope>
</reference>
<evidence type="ECO:0000256" key="8">
    <source>
        <dbReference type="SAM" id="MobiDB-lite"/>
    </source>
</evidence>
<feature type="region of interest" description="Disordered" evidence="8">
    <location>
        <begin position="1"/>
        <end position="42"/>
    </location>
</feature>
<keyword evidence="1" id="KW-0645">Protease</keyword>
<dbReference type="InterPro" id="IPR000477">
    <property type="entry name" value="RT_dom"/>
</dbReference>
<proteinExistence type="predicted"/>
<evidence type="ECO:0000256" key="4">
    <source>
        <dbReference type="ARBA" id="ARBA00022722"/>
    </source>
</evidence>
<evidence type="ECO:0000256" key="5">
    <source>
        <dbReference type="ARBA" id="ARBA00022759"/>
    </source>
</evidence>
<dbReference type="FunFam" id="3.10.10.10:FF:000007">
    <property type="entry name" value="Retrovirus-related Pol polyprotein from transposon 17.6-like Protein"/>
    <property type="match status" value="1"/>
</dbReference>
<dbReference type="Gene3D" id="3.30.70.270">
    <property type="match status" value="1"/>
</dbReference>
<feature type="domain" description="Reverse transcriptase" evidence="9">
    <location>
        <begin position="240"/>
        <end position="331"/>
    </location>
</feature>
<name>A0A699HXB4_TANCI</name>
<dbReference type="CDD" id="cd01647">
    <property type="entry name" value="RT_LTR"/>
    <property type="match status" value="1"/>
</dbReference>
<accession>A0A699HXB4</accession>
<dbReference type="GO" id="GO:0008233">
    <property type="term" value="F:peptidase activity"/>
    <property type="evidence" value="ECO:0007669"/>
    <property type="project" value="UniProtKB-KW"/>
</dbReference>